<dbReference type="InterPro" id="IPR014914">
    <property type="entry name" value="RES_dom"/>
</dbReference>
<dbReference type="AlphaFoldDB" id="A0A1I8AQS9"/>
<sequence>MSVLVSSPSVSTLVGTPKEVKARLGRSQAEQVLVLAFDHIKPAAFKALAENFTNVASSIAADVAQLAGLSTRNPSAQPNKWKKQGQIFAINHGGADYFPGYGLDPATSFRPAKPLAQVLEILAGHKDSWGMAYWFMSSNSFLGGKRPQDLLMSAPEKVIAAAQDEVHSTVLLNAPLVLVDLASVPLRKLGVTRKQLIDTEKDQYPATRLWAAAIYRQCPQAQGLCWVSRQDDSARAVMLFGDRIAKSALKPQGPSHSLSEDPASYDAVLDLAERIGVLIVPGRV</sequence>
<accession>A0A1I8AQS9</accession>
<name>A0A1I8AQS9_9BILA</name>
<organism evidence="2 3">
    <name type="scientific">Steinernema glaseri</name>
    <dbReference type="NCBI Taxonomy" id="37863"/>
    <lineage>
        <taxon>Eukaryota</taxon>
        <taxon>Metazoa</taxon>
        <taxon>Ecdysozoa</taxon>
        <taxon>Nematoda</taxon>
        <taxon>Chromadorea</taxon>
        <taxon>Rhabditida</taxon>
        <taxon>Tylenchina</taxon>
        <taxon>Panagrolaimomorpha</taxon>
        <taxon>Strongyloidoidea</taxon>
        <taxon>Steinernematidae</taxon>
        <taxon>Steinernema</taxon>
    </lineage>
</organism>
<reference evidence="3" key="1">
    <citation type="submission" date="2016-11" db="UniProtKB">
        <authorList>
            <consortium name="WormBaseParasite"/>
        </authorList>
    </citation>
    <scope>IDENTIFICATION</scope>
</reference>
<feature type="domain" description="RES" evidence="1">
    <location>
        <begin position="172"/>
        <end position="246"/>
    </location>
</feature>
<evidence type="ECO:0000259" key="1">
    <source>
        <dbReference type="Pfam" id="PF08808"/>
    </source>
</evidence>
<evidence type="ECO:0000313" key="3">
    <source>
        <dbReference type="WBParaSite" id="L893_g7925.t1"/>
    </source>
</evidence>
<keyword evidence="2" id="KW-1185">Reference proteome</keyword>
<protein>
    <submittedName>
        <fullName evidence="3">RES domain-containing protein</fullName>
    </submittedName>
</protein>
<dbReference type="Proteomes" id="UP000095287">
    <property type="component" value="Unplaced"/>
</dbReference>
<evidence type="ECO:0000313" key="2">
    <source>
        <dbReference type="Proteomes" id="UP000095287"/>
    </source>
</evidence>
<proteinExistence type="predicted"/>
<dbReference type="Pfam" id="PF08808">
    <property type="entry name" value="RES"/>
    <property type="match status" value="1"/>
</dbReference>
<dbReference type="WBParaSite" id="L893_g7925.t1">
    <property type="protein sequence ID" value="L893_g7925.t1"/>
    <property type="gene ID" value="L893_g7925"/>
</dbReference>